<reference evidence="5" key="1">
    <citation type="submission" date="2022-12" db="EMBL/GenBank/DDBJ databases">
        <authorList>
            <person name="Petersen C."/>
        </authorList>
    </citation>
    <scope>NUCLEOTIDE SEQUENCE</scope>
    <source>
        <strain evidence="5">IBT 29677</strain>
    </source>
</reference>
<evidence type="ECO:0000256" key="3">
    <source>
        <dbReference type="SAM" id="MobiDB-lite"/>
    </source>
</evidence>
<feature type="region of interest" description="Disordered" evidence="3">
    <location>
        <begin position="752"/>
        <end position="811"/>
    </location>
</feature>
<dbReference type="EMBL" id="JAPZBU010000009">
    <property type="protein sequence ID" value="KAJ5386990.1"/>
    <property type="molecule type" value="Genomic_DNA"/>
</dbReference>
<dbReference type="SMART" id="SM00248">
    <property type="entry name" value="ANK"/>
    <property type="match status" value="2"/>
</dbReference>
<dbReference type="Proteomes" id="UP001147747">
    <property type="component" value="Unassembled WGS sequence"/>
</dbReference>
<comment type="caution">
    <text evidence="5">The sequence shown here is derived from an EMBL/GenBank/DDBJ whole genome shotgun (WGS) entry which is preliminary data.</text>
</comment>
<dbReference type="InterPro" id="IPR027417">
    <property type="entry name" value="P-loop_NTPase"/>
</dbReference>
<protein>
    <recommendedName>
        <fullName evidence="4">C2H2-type domain-containing protein</fullName>
    </recommendedName>
</protein>
<evidence type="ECO:0000256" key="1">
    <source>
        <dbReference type="ARBA" id="ARBA00022737"/>
    </source>
</evidence>
<dbReference type="PROSITE" id="PS50088">
    <property type="entry name" value="ANK_REPEAT"/>
    <property type="match status" value="1"/>
</dbReference>
<evidence type="ECO:0000313" key="6">
    <source>
        <dbReference type="Proteomes" id="UP001147747"/>
    </source>
</evidence>
<feature type="domain" description="C2H2-type" evidence="4">
    <location>
        <begin position="1049"/>
        <end position="1069"/>
    </location>
</feature>
<reference evidence="5" key="2">
    <citation type="journal article" date="2023" name="IMA Fungus">
        <title>Comparative genomic study of the Penicillium genus elucidates a diverse pangenome and 15 lateral gene transfer events.</title>
        <authorList>
            <person name="Petersen C."/>
            <person name="Sorensen T."/>
            <person name="Nielsen M.R."/>
            <person name="Sondergaard T.E."/>
            <person name="Sorensen J.L."/>
            <person name="Fitzpatrick D.A."/>
            <person name="Frisvad J.C."/>
            <person name="Nielsen K.L."/>
        </authorList>
    </citation>
    <scope>NUCLEOTIDE SEQUENCE</scope>
    <source>
        <strain evidence="5">IBT 29677</strain>
    </source>
</reference>
<dbReference type="Pfam" id="PF26082">
    <property type="entry name" value="zf-C2H2_AcuF"/>
    <property type="match status" value="1"/>
</dbReference>
<dbReference type="Gene3D" id="3.30.160.60">
    <property type="entry name" value="Classic Zinc Finger"/>
    <property type="match status" value="1"/>
</dbReference>
<dbReference type="SMART" id="SM00355">
    <property type="entry name" value="ZnF_C2H2"/>
    <property type="match status" value="3"/>
</dbReference>
<proteinExistence type="predicted"/>
<dbReference type="InterPro" id="IPR036770">
    <property type="entry name" value="Ankyrin_rpt-contain_sf"/>
</dbReference>
<dbReference type="Pfam" id="PF24883">
    <property type="entry name" value="NPHP3_N"/>
    <property type="match status" value="1"/>
</dbReference>
<dbReference type="OrthoDB" id="1577640at2759"/>
<dbReference type="InterPro" id="IPR013087">
    <property type="entry name" value="Znf_C2H2_type"/>
</dbReference>
<dbReference type="PROSITE" id="PS50297">
    <property type="entry name" value="ANK_REP_REGION"/>
    <property type="match status" value="1"/>
</dbReference>
<keyword evidence="2" id="KW-0040">ANK repeat</keyword>
<feature type="compositionally biased region" description="Polar residues" evidence="3">
    <location>
        <begin position="791"/>
        <end position="801"/>
    </location>
</feature>
<name>A0A9X0B3R3_9EURO</name>
<evidence type="ECO:0000313" key="5">
    <source>
        <dbReference type="EMBL" id="KAJ5386990.1"/>
    </source>
</evidence>
<dbReference type="SUPFAM" id="SSF48403">
    <property type="entry name" value="Ankyrin repeat"/>
    <property type="match status" value="1"/>
</dbReference>
<dbReference type="GeneID" id="81373148"/>
<sequence>MADPLSITALTIAVGEIIGSLMKYTKSVKDSRPDARKLSEELFALKGILEHISTQVQPLSESKRLGSSSSEFLTTTLAKTDETLRSLLLDLGEPASKYKRLKQKLEWPLTREKLDGHLVRLERVKSCLMLVFTSDSNALHRDLHVKFRDLTTSLEDNLKIRKDEKFSNAHQDICRWLAPISPTSLHLRASKARLDQTGKWFIDTIFKEWLWGHDAYQQTLFILGKCELSVFNSHAVDELISMSADVQDVTFGYFYCSFGDVATQDPTNILGSILAQLSGSNPSILERFWPLYEAKTNSRAHKHPLDIANIEDAIIEHMSGDKPVVLLVDALNESCHSETILKSISRIQSKLPNMRVLLTGTAYTSSVEQASIMNMSVRSMKDDIDTFIRFTLEDDDMLKRLSQDLKDQIWEVITKGADGSFRWVQLSLDSLRSLRTVKKIREALQTLPRSLRDTYVSILERISENDWEISRAAFLWLSFSNRSLTLDELNEAVVLEETSTVVDEDTKLISPLILLEICQGLIIQDEFGKVNLAHASVKDFLTSEWINSSSVQYFSLNPSIAGKTLMRNCLTYLCLDNFQSGYVHSIDSILEREIKHPLLEYAAHFWASHGQSRNFDYHDHQIVDKLFSSRTLPRRGNFGVWVQTLTPYVDVEMIETTHPLYYAASFGLVPVVKAILEASPDIDIDAPGGQFGSTPLYVACWRGNPEVVELLLRAGADPYYPDPSTGLTVFSIPQKPIFAHIKEILSKAPLIPRDVPTRHTRSETPYSETGSQPKRRALGGDIEVPKEDSGSQKGAQSTGIEQTLPARSSDPLPLLFPSRDEFLPQIIELYPQLQPALAQRLAQEQCQRYERLARMREKHSQDIKTHSCRSGEHCIAAGIDAASAPYRQDSTVHQGRNILVNSYQNCTSGEETSCVLQFPPGVPLPPVQRLPAQFECPICFELKKFIKPSDWAKHVFEDVQPYTCTFPNCPDPKTFKRKADWVRHEMERHRHPDAWACYFPECGLTSPRKDNLIQHLVREHKVRSETNMETLWEMIEQCYRKEPPREERCQFCGDNLRSEKELIVHMGKHLQEIAMPVLGIIKKSAGF</sequence>
<evidence type="ECO:0000259" key="4">
    <source>
        <dbReference type="PROSITE" id="PS00028"/>
    </source>
</evidence>
<dbReference type="RefSeq" id="XP_056484788.1">
    <property type="nucleotide sequence ID" value="XM_056634168.1"/>
</dbReference>
<dbReference type="InterPro" id="IPR054471">
    <property type="entry name" value="GPIID_WHD"/>
</dbReference>
<feature type="compositionally biased region" description="Polar residues" evidence="3">
    <location>
        <begin position="763"/>
        <end position="772"/>
    </location>
</feature>
<dbReference type="Pfam" id="PF22939">
    <property type="entry name" value="WHD_GPIID"/>
    <property type="match status" value="1"/>
</dbReference>
<dbReference type="PANTHER" id="PTHR10039">
    <property type="entry name" value="AMELOGENIN"/>
    <property type="match status" value="1"/>
</dbReference>
<dbReference type="Pfam" id="PF12796">
    <property type="entry name" value="Ank_2"/>
    <property type="match status" value="1"/>
</dbReference>
<keyword evidence="6" id="KW-1185">Reference proteome</keyword>
<dbReference type="AlphaFoldDB" id="A0A9X0B3R3"/>
<evidence type="ECO:0000256" key="2">
    <source>
        <dbReference type="PROSITE-ProRule" id="PRU00023"/>
    </source>
</evidence>
<accession>A0A9X0B3R3</accession>
<organism evidence="5 6">
    <name type="scientific">Penicillium cosmopolitanum</name>
    <dbReference type="NCBI Taxonomy" id="1131564"/>
    <lineage>
        <taxon>Eukaryota</taxon>
        <taxon>Fungi</taxon>
        <taxon>Dikarya</taxon>
        <taxon>Ascomycota</taxon>
        <taxon>Pezizomycotina</taxon>
        <taxon>Eurotiomycetes</taxon>
        <taxon>Eurotiomycetidae</taxon>
        <taxon>Eurotiales</taxon>
        <taxon>Aspergillaceae</taxon>
        <taxon>Penicillium</taxon>
    </lineage>
</organism>
<dbReference type="InterPro" id="IPR056884">
    <property type="entry name" value="NPHP3-like_N"/>
</dbReference>
<gene>
    <name evidence="5" type="ORF">N7509_009531</name>
</gene>
<dbReference type="InterPro" id="IPR058925">
    <property type="entry name" value="zf-C2H2_AcuF"/>
</dbReference>
<dbReference type="PANTHER" id="PTHR10039:SF16">
    <property type="entry name" value="GPI INOSITOL-DEACYLASE"/>
    <property type="match status" value="1"/>
</dbReference>
<dbReference type="PROSITE" id="PS00028">
    <property type="entry name" value="ZINC_FINGER_C2H2_1"/>
    <property type="match status" value="1"/>
</dbReference>
<dbReference type="Gene3D" id="3.40.50.300">
    <property type="entry name" value="P-loop containing nucleotide triphosphate hydrolases"/>
    <property type="match status" value="1"/>
</dbReference>
<feature type="repeat" description="ANK" evidence="2">
    <location>
        <begin position="691"/>
        <end position="723"/>
    </location>
</feature>
<dbReference type="Gene3D" id="1.25.40.20">
    <property type="entry name" value="Ankyrin repeat-containing domain"/>
    <property type="match status" value="1"/>
</dbReference>
<dbReference type="InterPro" id="IPR002110">
    <property type="entry name" value="Ankyrin_rpt"/>
</dbReference>
<keyword evidence="1" id="KW-0677">Repeat</keyword>